<keyword evidence="8 12" id="KW-1133">Transmembrane helix</keyword>
<dbReference type="EMBL" id="ANNX02000050">
    <property type="protein sequence ID" value="KYC35790.1"/>
    <property type="molecule type" value="Genomic_DNA"/>
</dbReference>
<dbReference type="GO" id="GO:0005886">
    <property type="term" value="C:plasma membrane"/>
    <property type="evidence" value="ECO:0007669"/>
    <property type="project" value="UniProtKB-SubCell"/>
</dbReference>
<keyword evidence="10 12" id="KW-0472">Membrane</keyword>
<keyword evidence="7" id="KW-0249">Electron transport</keyword>
<comment type="caution">
    <text evidence="14">The sequence shown here is derived from an EMBL/GenBank/DDBJ whole genome shotgun (WGS) entry which is preliminary data.</text>
</comment>
<reference evidence="14 15" key="1">
    <citation type="journal article" date="2013" name="Genome Biol. Evol.">
        <title>Genomes of Stigonematalean cyanobacteria (subsection V) and the evolution of oxygenic photosynthesis from prokaryotes to plastids.</title>
        <authorList>
            <person name="Dagan T."/>
            <person name="Roettger M."/>
            <person name="Stucken K."/>
            <person name="Landan G."/>
            <person name="Koch R."/>
            <person name="Major P."/>
            <person name="Gould S.B."/>
            <person name="Goremykin V.V."/>
            <person name="Rippka R."/>
            <person name="Tandeau de Marsac N."/>
            <person name="Gugger M."/>
            <person name="Lockhart P.J."/>
            <person name="Allen J.F."/>
            <person name="Brune I."/>
            <person name="Maus I."/>
            <person name="Puhler A."/>
            <person name="Martin W.F."/>
        </authorList>
    </citation>
    <scope>NUCLEOTIDE SEQUENCE [LARGE SCALE GENOMIC DNA]</scope>
    <source>
        <strain evidence="14 15">PCC 7110</strain>
    </source>
</reference>
<evidence type="ECO:0000256" key="2">
    <source>
        <dbReference type="ARBA" id="ARBA00022448"/>
    </source>
</evidence>
<evidence type="ECO:0000256" key="10">
    <source>
        <dbReference type="ARBA" id="ARBA00023136"/>
    </source>
</evidence>
<evidence type="ECO:0000313" key="15">
    <source>
        <dbReference type="Proteomes" id="UP000076925"/>
    </source>
</evidence>
<dbReference type="GO" id="GO:0022904">
    <property type="term" value="P:respiratory electron transport chain"/>
    <property type="evidence" value="ECO:0007669"/>
    <property type="project" value="InterPro"/>
</dbReference>
<dbReference type="InterPro" id="IPR011577">
    <property type="entry name" value="Cyt_b561_bac/Ni-Hgenase"/>
</dbReference>
<evidence type="ECO:0000256" key="7">
    <source>
        <dbReference type="ARBA" id="ARBA00022982"/>
    </source>
</evidence>
<evidence type="ECO:0000256" key="11">
    <source>
        <dbReference type="ARBA" id="ARBA00037975"/>
    </source>
</evidence>
<keyword evidence="5 12" id="KW-0812">Transmembrane</keyword>
<keyword evidence="4" id="KW-0349">Heme</keyword>
<dbReference type="InterPro" id="IPR016174">
    <property type="entry name" value="Di-haem_cyt_TM"/>
</dbReference>
<evidence type="ECO:0000313" key="14">
    <source>
        <dbReference type="EMBL" id="KYC35790.1"/>
    </source>
</evidence>
<evidence type="ECO:0000256" key="5">
    <source>
        <dbReference type="ARBA" id="ARBA00022692"/>
    </source>
</evidence>
<dbReference type="SUPFAM" id="SSF81342">
    <property type="entry name" value="Transmembrane di-heme cytochromes"/>
    <property type="match status" value="1"/>
</dbReference>
<feature type="transmembrane region" description="Helical" evidence="12">
    <location>
        <begin position="12"/>
        <end position="30"/>
    </location>
</feature>
<dbReference type="Proteomes" id="UP000076925">
    <property type="component" value="Unassembled WGS sequence"/>
</dbReference>
<feature type="transmembrane region" description="Helical" evidence="12">
    <location>
        <begin position="104"/>
        <end position="124"/>
    </location>
</feature>
<protein>
    <submittedName>
        <fullName evidence="14">Cytochrome B</fullName>
    </submittedName>
</protein>
<feature type="transmembrane region" description="Helical" evidence="12">
    <location>
        <begin position="50"/>
        <end position="68"/>
    </location>
</feature>
<comment type="similarity">
    <text evidence="11">Belongs to the cytochrome b561 family.</text>
</comment>
<evidence type="ECO:0000256" key="4">
    <source>
        <dbReference type="ARBA" id="ARBA00022617"/>
    </source>
</evidence>
<keyword evidence="9" id="KW-0408">Iron</keyword>
<keyword evidence="15" id="KW-1185">Reference proteome</keyword>
<dbReference type="PANTHER" id="PTHR30529:SF1">
    <property type="entry name" value="CYTOCHROME B561 HOMOLOG 2"/>
    <property type="match status" value="1"/>
</dbReference>
<dbReference type="STRING" id="128403.WA1_05695"/>
<accession>A0A139WTP4</accession>
<dbReference type="InterPro" id="IPR052168">
    <property type="entry name" value="Cytochrome_b561_oxidase"/>
</dbReference>
<gene>
    <name evidence="14" type="ORF">WA1_05695</name>
</gene>
<evidence type="ECO:0000256" key="9">
    <source>
        <dbReference type="ARBA" id="ARBA00023004"/>
    </source>
</evidence>
<proteinExistence type="inferred from homology"/>
<comment type="subcellular location">
    <subcellularLocation>
        <location evidence="1">Cell membrane</location>
        <topology evidence="1">Multi-pass membrane protein</topology>
    </subcellularLocation>
</comment>
<dbReference type="GO" id="GO:0046872">
    <property type="term" value="F:metal ion binding"/>
    <property type="evidence" value="ECO:0007669"/>
    <property type="project" value="UniProtKB-KW"/>
</dbReference>
<evidence type="ECO:0000256" key="6">
    <source>
        <dbReference type="ARBA" id="ARBA00022723"/>
    </source>
</evidence>
<name>A0A139WTP4_9CYAN</name>
<keyword evidence="2" id="KW-0813">Transport</keyword>
<evidence type="ECO:0000256" key="12">
    <source>
        <dbReference type="SAM" id="Phobius"/>
    </source>
</evidence>
<evidence type="ECO:0000256" key="3">
    <source>
        <dbReference type="ARBA" id="ARBA00022475"/>
    </source>
</evidence>
<dbReference type="AlphaFoldDB" id="A0A139WTP4"/>
<dbReference type="Pfam" id="PF01292">
    <property type="entry name" value="Ni_hydr_CYTB"/>
    <property type="match status" value="1"/>
</dbReference>
<evidence type="ECO:0000256" key="8">
    <source>
        <dbReference type="ARBA" id="ARBA00022989"/>
    </source>
</evidence>
<dbReference type="GO" id="GO:0020037">
    <property type="term" value="F:heme binding"/>
    <property type="evidence" value="ECO:0007669"/>
    <property type="project" value="TreeGrafter"/>
</dbReference>
<organism evidence="14 15">
    <name type="scientific">Scytonema hofmannii PCC 7110</name>
    <dbReference type="NCBI Taxonomy" id="128403"/>
    <lineage>
        <taxon>Bacteria</taxon>
        <taxon>Bacillati</taxon>
        <taxon>Cyanobacteriota</taxon>
        <taxon>Cyanophyceae</taxon>
        <taxon>Nostocales</taxon>
        <taxon>Scytonemataceae</taxon>
        <taxon>Scytonema</taxon>
    </lineage>
</organism>
<dbReference type="OrthoDB" id="556859at2"/>
<dbReference type="GO" id="GO:0009055">
    <property type="term" value="F:electron transfer activity"/>
    <property type="evidence" value="ECO:0007669"/>
    <property type="project" value="InterPro"/>
</dbReference>
<keyword evidence="3" id="KW-1003">Cell membrane</keyword>
<evidence type="ECO:0000256" key="1">
    <source>
        <dbReference type="ARBA" id="ARBA00004651"/>
    </source>
</evidence>
<dbReference type="PANTHER" id="PTHR30529">
    <property type="entry name" value="CYTOCHROME B561"/>
    <property type="match status" value="1"/>
</dbReference>
<evidence type="ECO:0000259" key="13">
    <source>
        <dbReference type="Pfam" id="PF01292"/>
    </source>
</evidence>
<feature type="domain" description="Cytochrome b561 bacterial/Ni-hydrogenase" evidence="13">
    <location>
        <begin position="14"/>
        <end position="117"/>
    </location>
</feature>
<keyword evidence="6" id="KW-0479">Metal-binding</keyword>
<sequence>MSTLQPVKKSTVLTMGLLTLRIFILLRVWWNKYTKRPPKLSKQWLKTVSLHTSLYLFMWAVPVTGFFLSNSYKSNNVKFFGLVLPNFIPQNSALVSVARSSHFWVAYTFLAFILLHTVSQWKLLRANYRRFLNFLKTKRVIGN</sequence>